<evidence type="ECO:0000256" key="3">
    <source>
        <dbReference type="ARBA" id="ARBA00022990"/>
    </source>
</evidence>
<dbReference type="Ensembl" id="ENSECRT00000018791.1">
    <property type="protein sequence ID" value="ENSECRP00000018418.1"/>
    <property type="gene ID" value="ENSECRG00000012320.1"/>
</dbReference>
<dbReference type="Gene3D" id="1.25.10.10">
    <property type="entry name" value="Leucine-rich Repeat Variant"/>
    <property type="match status" value="2"/>
</dbReference>
<dbReference type="Pfam" id="PF10508">
    <property type="entry name" value="Proteasom_PSMB"/>
    <property type="match status" value="1"/>
</dbReference>
<comment type="function">
    <text evidence="5">Acts as a chaperone during the assembly of the 26S proteasome, specifically of the base subcomplex of the PA700/19S regulatory complex (RC). In the initial step of the base subcomplex assembly is part of an intermediate PSMD5:PSMC2:PSMC1:PSMD2 module which probably assembles with a PSMD10:PSMC4:PSMC5:PAAF1 module followed by dissociation of PSMD5.</text>
</comment>
<evidence type="ECO:0000256" key="1">
    <source>
        <dbReference type="ARBA" id="ARBA00006823"/>
    </source>
</evidence>
<dbReference type="SUPFAM" id="SSF48371">
    <property type="entry name" value="ARM repeat"/>
    <property type="match status" value="1"/>
</dbReference>
<keyword evidence="4" id="KW-0143">Chaperone</keyword>
<dbReference type="GO" id="GO:0043248">
    <property type="term" value="P:proteasome assembly"/>
    <property type="evidence" value="ECO:0007669"/>
    <property type="project" value="InterPro"/>
</dbReference>
<dbReference type="InterPro" id="IPR016024">
    <property type="entry name" value="ARM-type_fold"/>
</dbReference>
<dbReference type="InterPro" id="IPR019538">
    <property type="entry name" value="PSMD5"/>
</dbReference>
<evidence type="ECO:0000256" key="6">
    <source>
        <dbReference type="ARBA" id="ARBA00064552"/>
    </source>
</evidence>
<name>A0A8C4SMJ2_ERPCA</name>
<evidence type="ECO:0000313" key="8">
    <source>
        <dbReference type="Proteomes" id="UP000694620"/>
    </source>
</evidence>
<evidence type="ECO:0000256" key="5">
    <source>
        <dbReference type="ARBA" id="ARBA00055861"/>
    </source>
</evidence>
<dbReference type="CTD" id="5711"/>
<dbReference type="FunFam" id="1.25.10.10:FF:000208">
    <property type="entry name" value="26S proteasome non-ATPase regulatory subunit 5"/>
    <property type="match status" value="1"/>
</dbReference>
<evidence type="ECO:0000256" key="2">
    <source>
        <dbReference type="ARBA" id="ARBA00014933"/>
    </source>
</evidence>
<gene>
    <name evidence="7" type="primary">PSMD5</name>
    <name evidence="7" type="synonym">psmd5</name>
</gene>
<organism evidence="7 8">
    <name type="scientific">Erpetoichthys calabaricus</name>
    <name type="common">Rope fish</name>
    <name type="synonym">Calamoichthys calabaricus</name>
    <dbReference type="NCBI Taxonomy" id="27687"/>
    <lineage>
        <taxon>Eukaryota</taxon>
        <taxon>Metazoa</taxon>
        <taxon>Chordata</taxon>
        <taxon>Craniata</taxon>
        <taxon>Vertebrata</taxon>
        <taxon>Euteleostomi</taxon>
        <taxon>Actinopterygii</taxon>
        <taxon>Polypteriformes</taxon>
        <taxon>Polypteridae</taxon>
        <taxon>Erpetoichthys</taxon>
    </lineage>
</organism>
<dbReference type="Proteomes" id="UP000694620">
    <property type="component" value="Chromosome 9"/>
</dbReference>
<evidence type="ECO:0000313" key="7">
    <source>
        <dbReference type="Ensembl" id="ENSECRP00000018418.1"/>
    </source>
</evidence>
<reference evidence="7" key="1">
    <citation type="submission" date="2021-06" db="EMBL/GenBank/DDBJ databases">
        <authorList>
            <consortium name="Wellcome Sanger Institute Data Sharing"/>
        </authorList>
    </citation>
    <scope>NUCLEOTIDE SEQUENCE [LARGE SCALE GENOMIC DNA]</scope>
</reference>
<dbReference type="GeneID" id="114657427"/>
<dbReference type="PANTHER" id="PTHR13554">
    <property type="entry name" value="26S PROTEASOME NON-ATPASE REGULATORY SUBUNIT 5-RELATED"/>
    <property type="match status" value="1"/>
</dbReference>
<dbReference type="GO" id="GO:0005829">
    <property type="term" value="C:cytosol"/>
    <property type="evidence" value="ECO:0007669"/>
    <property type="project" value="TreeGrafter"/>
</dbReference>
<evidence type="ECO:0000256" key="4">
    <source>
        <dbReference type="ARBA" id="ARBA00023186"/>
    </source>
</evidence>
<accession>A0A8C4SMJ2</accession>
<sequence>MAASIERLLSEIACLSEPIEALRNLKTAVLSTPLTVLNETVPGLRLEPLFAQLNANDREQVEICVAILSRLLQAVDPLYLSQNFIEPLQRGLNHQDDTVKLLAMGQVGRIIENSDGLTQVVNSQELINQIVQCIGAEKISVSKEAIKALCKFSHSEAGLEFLFSRSLLAELKNVMALSDVIRYRGYELIVEVASVSAVSLEYCAKNGFIAQLIGELTGDDILVRATAIEMVTTLAHSLHGRQYLARQGVVDQISNMIIGAETDPFASFYLPGLVKFFGNLAVVDSPQQVCECYPAFLNKVFEMVEGQDPTLVGVALDTLGILGSNAEGKQVLHKTGSKFKTLLKRISQLAQNSPTEMRVRCLEAISLLLTLPAEQQTDDLLGLAESWFCSFSNQPVELFKSISAQPFPELHCSALRVFTAIASQPWGQKKMIDTPGFVEFILDRSVGPTKECKDAKYEVVKALANSKTTAEIFGNQQYLSIRTYLREGPYYVKAVSSVAVEGAE</sequence>
<dbReference type="PANTHER" id="PTHR13554:SF10">
    <property type="entry name" value="26S PROTEASOME NON-ATPASE REGULATORY SUBUNIT 5"/>
    <property type="match status" value="1"/>
</dbReference>
<proteinExistence type="inferred from homology"/>
<dbReference type="GeneTree" id="ENSGT00390000013040"/>
<reference evidence="7" key="2">
    <citation type="submission" date="2025-08" db="UniProtKB">
        <authorList>
            <consortium name="Ensembl"/>
        </authorList>
    </citation>
    <scope>IDENTIFICATION</scope>
</reference>
<comment type="similarity">
    <text evidence="1">Belongs to the proteasome subunit S5B/HSM3 family.</text>
</comment>
<dbReference type="InterPro" id="IPR011989">
    <property type="entry name" value="ARM-like"/>
</dbReference>
<reference evidence="7" key="3">
    <citation type="submission" date="2025-09" db="UniProtKB">
        <authorList>
            <consortium name="Ensembl"/>
        </authorList>
    </citation>
    <scope>IDENTIFICATION</scope>
</reference>
<keyword evidence="3" id="KW-0007">Acetylation</keyword>
<dbReference type="OrthoDB" id="10250600at2759"/>
<dbReference type="RefSeq" id="XP_028665075.1">
    <property type="nucleotide sequence ID" value="XM_028809242.2"/>
</dbReference>
<keyword evidence="8" id="KW-1185">Reference proteome</keyword>
<dbReference type="AlphaFoldDB" id="A0A8C4SMJ2"/>
<comment type="subunit">
    <text evidence="6">Interacts with PSMC1, PSMC2, PSMD1 and PSMD6. Part of transient complex containing PSMD5, PSMC2, PSMC1 and PSMD2 formed during the assembly of the 26S proteasome.</text>
</comment>
<protein>
    <recommendedName>
        <fullName evidence="2">26S proteasome non-ATPase regulatory subunit 5</fullName>
    </recommendedName>
</protein>